<feature type="compositionally biased region" description="Acidic residues" evidence="2">
    <location>
        <begin position="121"/>
        <end position="139"/>
    </location>
</feature>
<feature type="region of interest" description="Disordered" evidence="2">
    <location>
        <begin position="118"/>
        <end position="150"/>
    </location>
</feature>
<evidence type="ECO:0000256" key="2">
    <source>
        <dbReference type="SAM" id="MobiDB-lite"/>
    </source>
</evidence>
<accession>A0A397SU69</accession>
<feature type="coiled-coil region" evidence="1">
    <location>
        <begin position="178"/>
        <end position="219"/>
    </location>
</feature>
<dbReference type="Proteomes" id="UP000265703">
    <property type="component" value="Unassembled WGS sequence"/>
</dbReference>
<keyword evidence="1" id="KW-0175">Coiled coil</keyword>
<evidence type="ECO:0000313" key="3">
    <source>
        <dbReference type="EMBL" id="RIA89518.1"/>
    </source>
</evidence>
<dbReference type="AlphaFoldDB" id="A0A397SU69"/>
<name>A0A397SU69_9GLOM</name>
<protein>
    <submittedName>
        <fullName evidence="3">Uncharacterized protein</fullName>
    </submittedName>
</protein>
<organism evidence="3 4">
    <name type="scientific">Glomus cerebriforme</name>
    <dbReference type="NCBI Taxonomy" id="658196"/>
    <lineage>
        <taxon>Eukaryota</taxon>
        <taxon>Fungi</taxon>
        <taxon>Fungi incertae sedis</taxon>
        <taxon>Mucoromycota</taxon>
        <taxon>Glomeromycotina</taxon>
        <taxon>Glomeromycetes</taxon>
        <taxon>Glomerales</taxon>
        <taxon>Glomeraceae</taxon>
        <taxon>Glomus</taxon>
    </lineage>
</organism>
<dbReference type="EMBL" id="QKYT01000217">
    <property type="protein sequence ID" value="RIA89518.1"/>
    <property type="molecule type" value="Genomic_DNA"/>
</dbReference>
<proteinExistence type="predicted"/>
<evidence type="ECO:0000313" key="4">
    <source>
        <dbReference type="Proteomes" id="UP000265703"/>
    </source>
</evidence>
<reference evidence="3 4" key="1">
    <citation type="submission" date="2018-06" db="EMBL/GenBank/DDBJ databases">
        <title>Comparative genomics reveals the genomic features of Rhizophagus irregularis, R. cerebriforme, R. diaphanum and Gigaspora rosea, and their symbiotic lifestyle signature.</title>
        <authorList>
            <person name="Morin E."/>
            <person name="San Clemente H."/>
            <person name="Chen E.C.H."/>
            <person name="De La Providencia I."/>
            <person name="Hainaut M."/>
            <person name="Kuo A."/>
            <person name="Kohler A."/>
            <person name="Murat C."/>
            <person name="Tang N."/>
            <person name="Roy S."/>
            <person name="Loubradou J."/>
            <person name="Henrissat B."/>
            <person name="Grigoriev I.V."/>
            <person name="Corradi N."/>
            <person name="Roux C."/>
            <person name="Martin F.M."/>
        </authorList>
    </citation>
    <scope>NUCLEOTIDE SEQUENCE [LARGE SCALE GENOMIC DNA]</scope>
    <source>
        <strain evidence="3 4">DAOM 227022</strain>
    </source>
</reference>
<comment type="caution">
    <text evidence="3">The sequence shown here is derived from an EMBL/GenBank/DDBJ whole genome shotgun (WGS) entry which is preliminary data.</text>
</comment>
<gene>
    <name evidence="3" type="ORF">C1645_806210</name>
</gene>
<sequence>MPKANIDGKKKPWKSSELIETLNFLNDNFEMYYKNPYGACSEVIKATNSSRTLSSVYGKVHIMSKIMGHYIRTRKKITARNILWQDKKVRDLVRELCDKSSKRSKVVSKVNKVNEVSEVSEVSEETASESNDDSDDEITINDNKSTTTNNQLDVPSVEALNEIYKEQIKKVDLSKEKIETITKEVRDSFEQISQLRSEISQRQSELDELIERVNNLTATLRNFQ</sequence>
<keyword evidence="4" id="KW-1185">Reference proteome</keyword>
<evidence type="ECO:0000256" key="1">
    <source>
        <dbReference type="SAM" id="Coils"/>
    </source>
</evidence>
<feature type="compositionally biased region" description="Polar residues" evidence="2">
    <location>
        <begin position="140"/>
        <end position="150"/>
    </location>
</feature>